<reference evidence="2" key="1">
    <citation type="submission" date="2018-05" db="EMBL/GenBank/DDBJ databases">
        <authorList>
            <person name="Lanie J.A."/>
            <person name="Ng W.-L."/>
            <person name="Kazmierczak K.M."/>
            <person name="Andrzejewski T.M."/>
            <person name="Davidsen T.M."/>
            <person name="Wayne K.J."/>
            <person name="Tettelin H."/>
            <person name="Glass J.I."/>
            <person name="Rusch D."/>
            <person name="Podicherti R."/>
            <person name="Tsui H.-C.T."/>
            <person name="Winkler M.E."/>
        </authorList>
    </citation>
    <scope>NUCLEOTIDE SEQUENCE</scope>
</reference>
<dbReference type="PANTHER" id="PTHR43174">
    <property type="entry name" value="UDP-N-ACETYLGLUCOSAMINE 2-EPIMERASE"/>
    <property type="match status" value="1"/>
</dbReference>
<dbReference type="InterPro" id="IPR029767">
    <property type="entry name" value="WecB-like"/>
</dbReference>
<dbReference type="GO" id="GO:0006047">
    <property type="term" value="P:UDP-N-acetylglucosamine metabolic process"/>
    <property type="evidence" value="ECO:0007669"/>
    <property type="project" value="InterPro"/>
</dbReference>
<dbReference type="InterPro" id="IPR020004">
    <property type="entry name" value="UDP-GlcNAc_Epase"/>
</dbReference>
<dbReference type="CDD" id="cd03786">
    <property type="entry name" value="GTB_UDP-GlcNAc_2-Epimerase"/>
    <property type="match status" value="1"/>
</dbReference>
<proteinExistence type="predicted"/>
<dbReference type="Gene3D" id="3.40.50.2000">
    <property type="entry name" value="Glycogen Phosphorylase B"/>
    <property type="match status" value="2"/>
</dbReference>
<dbReference type="GO" id="GO:0004553">
    <property type="term" value="F:hydrolase activity, hydrolyzing O-glycosyl compounds"/>
    <property type="evidence" value="ECO:0007669"/>
    <property type="project" value="InterPro"/>
</dbReference>
<name>A0A382CWE4_9ZZZZ</name>
<organism evidence="2">
    <name type="scientific">marine metagenome</name>
    <dbReference type="NCBI Taxonomy" id="408172"/>
    <lineage>
        <taxon>unclassified sequences</taxon>
        <taxon>metagenomes</taxon>
        <taxon>ecological metagenomes</taxon>
    </lineage>
</organism>
<feature type="domain" description="UDP-N-acetylglucosamine 2-epimerase" evidence="1">
    <location>
        <begin position="26"/>
        <end position="371"/>
    </location>
</feature>
<sequence length="386" mass="43022">MKKRKICVVTGTRAEYGQLYWLMKRIMDEHGLELQIVATGMHLSPEFGLTYQELKKDGFMINKKVEMLVSADTPSSISKSTGLGLIGFADAYFDLQPDIIVVLGDRYELLAASTAALFARIPIAHIHGGETTEGAFDEAIRHSITKMAWWHFAAAEKYKNRIIQLGEDPKRIFLVGGVGVDGINKTKLLNKLDFEKSIGFKLGRKNLMVTYHPVTLENETSQKQVDKLLNCLSELDDTNIIFTLANSDTHGRIINSMIHDFVEARPSNTKAFPSMGRLKYLSALQFVDGVIGNSSSGLAEAPTFKIGTINIGDRQKGRLKAESVIDCDPTKESIKRAIETLFSENFQKMLPLVKSPYGEGNATEKILEVLRDAKLPGELKKEFYDL</sequence>
<dbReference type="AlphaFoldDB" id="A0A382CWE4"/>
<evidence type="ECO:0000259" key="1">
    <source>
        <dbReference type="Pfam" id="PF02350"/>
    </source>
</evidence>
<dbReference type="PANTHER" id="PTHR43174:SF3">
    <property type="entry name" value="UDP-N-ACETYLGLUCOSAMINE 2-EPIMERASE"/>
    <property type="match status" value="1"/>
</dbReference>
<dbReference type="EMBL" id="UINC01036480">
    <property type="protein sequence ID" value="SVB30516.1"/>
    <property type="molecule type" value="Genomic_DNA"/>
</dbReference>
<accession>A0A382CWE4</accession>
<dbReference type="NCBIfam" id="TIGR03568">
    <property type="entry name" value="NeuC_NnaA"/>
    <property type="match status" value="1"/>
</dbReference>
<dbReference type="SUPFAM" id="SSF53756">
    <property type="entry name" value="UDP-Glycosyltransferase/glycogen phosphorylase"/>
    <property type="match status" value="1"/>
</dbReference>
<protein>
    <recommendedName>
        <fullName evidence="1">UDP-N-acetylglucosamine 2-epimerase domain-containing protein</fullName>
    </recommendedName>
</protein>
<gene>
    <name evidence="2" type="ORF">METZ01_LOCUS183370</name>
</gene>
<dbReference type="InterPro" id="IPR003331">
    <property type="entry name" value="UDP_GlcNAc_Epimerase_2_dom"/>
</dbReference>
<dbReference type="Pfam" id="PF02350">
    <property type="entry name" value="Epimerase_2"/>
    <property type="match status" value="1"/>
</dbReference>
<evidence type="ECO:0000313" key="2">
    <source>
        <dbReference type="EMBL" id="SVB30516.1"/>
    </source>
</evidence>